<evidence type="ECO:0000313" key="1">
    <source>
        <dbReference type="EMBL" id="KAF3594674.1"/>
    </source>
</evidence>
<protein>
    <submittedName>
        <fullName evidence="1">Uncharacterized protein</fullName>
    </submittedName>
</protein>
<gene>
    <name evidence="1" type="ORF">DY000_02021874</name>
</gene>
<name>A0ABQ7ECE3_BRACR</name>
<reference evidence="1 2" key="1">
    <citation type="journal article" date="2020" name="BMC Genomics">
        <title>Intraspecific diversification of the crop wild relative Brassica cretica Lam. using demographic model selection.</title>
        <authorList>
            <person name="Kioukis A."/>
            <person name="Michalopoulou V.A."/>
            <person name="Briers L."/>
            <person name="Pirintsos S."/>
            <person name="Studholme D.J."/>
            <person name="Pavlidis P."/>
            <person name="Sarris P.F."/>
        </authorList>
    </citation>
    <scope>NUCLEOTIDE SEQUENCE [LARGE SCALE GENOMIC DNA]</scope>
    <source>
        <strain evidence="2">cv. PFS-1207/04</strain>
    </source>
</reference>
<proteinExistence type="predicted"/>
<dbReference type="Proteomes" id="UP000266723">
    <property type="component" value="Unassembled WGS sequence"/>
</dbReference>
<sequence>MDRWQMPMLPWVRAGAARRHAGGDHVGARYLVAYGQSSGANSCLNVVTVMTVLQDACEGMRSRGTT</sequence>
<dbReference type="EMBL" id="QGKV02000299">
    <property type="protein sequence ID" value="KAF3594674.1"/>
    <property type="molecule type" value="Genomic_DNA"/>
</dbReference>
<keyword evidence="2" id="KW-1185">Reference proteome</keyword>
<evidence type="ECO:0000313" key="2">
    <source>
        <dbReference type="Proteomes" id="UP000266723"/>
    </source>
</evidence>
<comment type="caution">
    <text evidence="1">The sequence shown here is derived from an EMBL/GenBank/DDBJ whole genome shotgun (WGS) entry which is preliminary data.</text>
</comment>
<organism evidence="1 2">
    <name type="scientific">Brassica cretica</name>
    <name type="common">Mustard</name>
    <dbReference type="NCBI Taxonomy" id="69181"/>
    <lineage>
        <taxon>Eukaryota</taxon>
        <taxon>Viridiplantae</taxon>
        <taxon>Streptophyta</taxon>
        <taxon>Embryophyta</taxon>
        <taxon>Tracheophyta</taxon>
        <taxon>Spermatophyta</taxon>
        <taxon>Magnoliopsida</taxon>
        <taxon>eudicotyledons</taxon>
        <taxon>Gunneridae</taxon>
        <taxon>Pentapetalae</taxon>
        <taxon>rosids</taxon>
        <taxon>malvids</taxon>
        <taxon>Brassicales</taxon>
        <taxon>Brassicaceae</taxon>
        <taxon>Brassiceae</taxon>
        <taxon>Brassica</taxon>
    </lineage>
</organism>
<accession>A0ABQ7ECE3</accession>